<evidence type="ECO:0000313" key="3">
    <source>
        <dbReference type="EMBL" id="MBU9714844.1"/>
    </source>
</evidence>
<evidence type="ECO:0000259" key="2">
    <source>
        <dbReference type="Pfam" id="PF13482"/>
    </source>
</evidence>
<sequence>MSIKSKLQRMKTHLKAEDTHDGLVEKLEDSPPVLVFADSDRELAEKWKKHGFDPFSFGDQISYRKRSFYPWKNSAEKRDIETTYKLWDEYSHEHPLSCKDVPLHRMLFFDTETTGLSTGAGNTIFLIGYARVLKEGIEVIQHLLGDPSSEGAFLYGFLQDFHEEDYLVSYNGKAFDWPQVRSRHTFVRDQVPRLPAFGHIDLLHAARRLWKHELPSCRLSIVEKEKLGIFRSNDTPGSMAPILYYEYLQEEDPEHLLGIIEHNNQDVRSLISLFVAISNRIFFQSQSPFSQMEHIQIGNWLEQTGNLEGAKGHYITASNYDDKDSGDAFYRLGLLLKKMGDVADAKKSFTKCVQISPFCHIDAYIELAKLAEHQEKDYLLAHAYARKAKQGLKGSQRLTKKQTDLLSAVKKRVERLEKKLG</sequence>
<accession>A0ABS6JMD8</accession>
<dbReference type="Pfam" id="PF13482">
    <property type="entry name" value="RNase_H_2"/>
    <property type="match status" value="1"/>
</dbReference>
<evidence type="ECO:0000313" key="4">
    <source>
        <dbReference type="Proteomes" id="UP000784880"/>
    </source>
</evidence>
<feature type="domain" description="YprB ribonuclease H-like" evidence="2">
    <location>
        <begin position="107"/>
        <end position="276"/>
    </location>
</feature>
<dbReference type="RefSeq" id="WP_217069666.1">
    <property type="nucleotide sequence ID" value="NZ_JAHQCS010000186.1"/>
</dbReference>
<dbReference type="EMBL" id="JAHQCS010000186">
    <property type="protein sequence ID" value="MBU9714844.1"/>
    <property type="molecule type" value="Genomic_DNA"/>
</dbReference>
<dbReference type="PANTHER" id="PTHR38462:SF1">
    <property type="entry name" value="YPRB RIBONUCLEASE H-LIKE DOMAIN-CONTAINING PROTEIN"/>
    <property type="match status" value="1"/>
</dbReference>
<dbReference type="PANTHER" id="PTHR38462">
    <property type="entry name" value="EXONUCLEASE-LIKE PROTEIN"/>
    <property type="match status" value="1"/>
</dbReference>
<comment type="caution">
    <text evidence="3">The sequence shown here is derived from an EMBL/GenBank/DDBJ whole genome shotgun (WGS) entry which is preliminary data.</text>
</comment>
<dbReference type="Pfam" id="PF13181">
    <property type="entry name" value="TPR_8"/>
    <property type="match status" value="1"/>
</dbReference>
<dbReference type="InterPro" id="IPR019734">
    <property type="entry name" value="TPR_rpt"/>
</dbReference>
<name>A0ABS6JMD8_9BACI</name>
<dbReference type="PROSITE" id="PS50005">
    <property type="entry name" value="TPR"/>
    <property type="match status" value="1"/>
</dbReference>
<feature type="repeat" description="TPR" evidence="1">
    <location>
        <begin position="326"/>
        <end position="359"/>
    </location>
</feature>
<keyword evidence="4" id="KW-1185">Reference proteome</keyword>
<proteinExistence type="predicted"/>
<dbReference type="Proteomes" id="UP000784880">
    <property type="component" value="Unassembled WGS sequence"/>
</dbReference>
<organism evidence="3 4">
    <name type="scientific">Evansella tamaricis</name>
    <dbReference type="NCBI Taxonomy" id="2069301"/>
    <lineage>
        <taxon>Bacteria</taxon>
        <taxon>Bacillati</taxon>
        <taxon>Bacillota</taxon>
        <taxon>Bacilli</taxon>
        <taxon>Bacillales</taxon>
        <taxon>Bacillaceae</taxon>
        <taxon>Evansella</taxon>
    </lineage>
</organism>
<evidence type="ECO:0000256" key="1">
    <source>
        <dbReference type="PROSITE-ProRule" id="PRU00339"/>
    </source>
</evidence>
<keyword evidence="1" id="KW-0802">TPR repeat</keyword>
<dbReference type="SMART" id="SM00028">
    <property type="entry name" value="TPR"/>
    <property type="match status" value="1"/>
</dbReference>
<reference evidence="3 4" key="1">
    <citation type="submission" date="2021-06" db="EMBL/GenBank/DDBJ databases">
        <title>Bacillus sp. RD4P76, an endophyte from a halophyte.</title>
        <authorList>
            <person name="Sun J.-Q."/>
        </authorList>
    </citation>
    <scope>NUCLEOTIDE SEQUENCE [LARGE SCALE GENOMIC DNA]</scope>
    <source>
        <strain evidence="3 4">CGMCC 1.15917</strain>
    </source>
</reference>
<gene>
    <name evidence="3" type="ORF">KS419_24160</name>
</gene>
<dbReference type="InterPro" id="IPR038720">
    <property type="entry name" value="YprB_RNase_H-like_dom"/>
</dbReference>
<protein>
    <submittedName>
        <fullName evidence="3">Ribonuclease H-like domain-containing protein</fullName>
    </submittedName>
</protein>